<gene>
    <name evidence="2" type="ORF">PMACD_LOCUS9116</name>
</gene>
<dbReference type="AlphaFoldDB" id="A0A821TG44"/>
<proteinExistence type="predicted"/>
<name>A0A821TG44_9NEOP</name>
<evidence type="ECO:0000256" key="1">
    <source>
        <dbReference type="SAM" id="MobiDB-lite"/>
    </source>
</evidence>
<dbReference type="Proteomes" id="UP000663880">
    <property type="component" value="Unassembled WGS sequence"/>
</dbReference>
<evidence type="ECO:0000313" key="3">
    <source>
        <dbReference type="Proteomes" id="UP000663880"/>
    </source>
</evidence>
<dbReference type="EMBL" id="CAJOBZ010000024">
    <property type="protein sequence ID" value="CAF4875206.1"/>
    <property type="molecule type" value="Genomic_DNA"/>
</dbReference>
<protein>
    <submittedName>
        <fullName evidence="2">Uncharacterized protein</fullName>
    </submittedName>
</protein>
<reference evidence="2" key="1">
    <citation type="submission" date="2021-02" db="EMBL/GenBank/DDBJ databases">
        <authorList>
            <person name="Steward A R."/>
        </authorList>
    </citation>
    <scope>NUCLEOTIDE SEQUENCE</scope>
</reference>
<keyword evidence="3" id="KW-1185">Reference proteome</keyword>
<comment type="caution">
    <text evidence="2">The sequence shown here is derived from an EMBL/GenBank/DDBJ whole genome shotgun (WGS) entry which is preliminary data.</text>
</comment>
<sequence length="122" mass="13780">MKGRARDASHLLLPRRNLHEGEGGNQRRKRFHTNSEHCTKRAQLEDMSSSEKKATFSILKPNSNGSSIAIKLASSMTKPGATAKKLVIKNFKSKPSLPENYQETTWSKLREAVMSPYRPQNQ</sequence>
<feature type="region of interest" description="Disordered" evidence="1">
    <location>
        <begin position="1"/>
        <end position="51"/>
    </location>
</feature>
<evidence type="ECO:0000313" key="2">
    <source>
        <dbReference type="EMBL" id="CAF4875206.1"/>
    </source>
</evidence>
<organism evidence="2 3">
    <name type="scientific">Pieris macdunnoughi</name>
    <dbReference type="NCBI Taxonomy" id="345717"/>
    <lineage>
        <taxon>Eukaryota</taxon>
        <taxon>Metazoa</taxon>
        <taxon>Ecdysozoa</taxon>
        <taxon>Arthropoda</taxon>
        <taxon>Hexapoda</taxon>
        <taxon>Insecta</taxon>
        <taxon>Pterygota</taxon>
        <taxon>Neoptera</taxon>
        <taxon>Endopterygota</taxon>
        <taxon>Lepidoptera</taxon>
        <taxon>Glossata</taxon>
        <taxon>Ditrysia</taxon>
        <taxon>Papilionoidea</taxon>
        <taxon>Pieridae</taxon>
        <taxon>Pierinae</taxon>
        <taxon>Pieris</taxon>
    </lineage>
</organism>
<feature type="compositionally biased region" description="Basic and acidic residues" evidence="1">
    <location>
        <begin position="33"/>
        <end position="51"/>
    </location>
</feature>
<dbReference type="OrthoDB" id="27073at2759"/>
<accession>A0A821TG44</accession>